<keyword evidence="8" id="KW-1185">Reference proteome</keyword>
<comment type="subcellular location">
    <subcellularLocation>
        <location evidence="1">Membrane</location>
        <topology evidence="1">Multi-pass membrane protein</topology>
    </subcellularLocation>
</comment>
<dbReference type="Pfam" id="PF00892">
    <property type="entry name" value="EamA"/>
    <property type="match status" value="2"/>
</dbReference>
<feature type="transmembrane region" description="Helical" evidence="5">
    <location>
        <begin position="100"/>
        <end position="122"/>
    </location>
</feature>
<proteinExistence type="predicted"/>
<feature type="transmembrane region" description="Helical" evidence="5">
    <location>
        <begin position="249"/>
        <end position="268"/>
    </location>
</feature>
<evidence type="ECO:0000259" key="6">
    <source>
        <dbReference type="Pfam" id="PF00892"/>
    </source>
</evidence>
<evidence type="ECO:0000313" key="7">
    <source>
        <dbReference type="EMBL" id="KAL1842444.1"/>
    </source>
</evidence>
<dbReference type="SUPFAM" id="SSF103481">
    <property type="entry name" value="Multidrug resistance efflux transporter EmrE"/>
    <property type="match status" value="2"/>
</dbReference>
<keyword evidence="2 5" id="KW-0812">Transmembrane</keyword>
<protein>
    <recommendedName>
        <fullName evidence="6">EamA domain-containing protein</fullName>
    </recommendedName>
</protein>
<feature type="transmembrane region" description="Helical" evidence="5">
    <location>
        <begin position="62"/>
        <end position="80"/>
    </location>
</feature>
<evidence type="ECO:0000256" key="2">
    <source>
        <dbReference type="ARBA" id="ARBA00022692"/>
    </source>
</evidence>
<accession>A0ABR3VKM6</accession>
<sequence>MVPCSCFAAPAPMLRQSRVASFVERWRPSLYVFGSQVAAATLNSTAKFVETRHGAVHPFMILHVRMLLTGLGCASILWHVGSPRKADVLLGGYEVRRLVFLRALSGVCSAAGFFFSMVYLSLSQATALSFLGPLGSLIVARWMAFAAVPWTDILGAVGALLGVVLVSHPERVFDVTGGGDGVSRNAHLKGLAFGVTGVAGYVVALTSMRRIGTRAHALTSVHVFAWSMVFVSGLALVLIPDIAWPTDPFVWACLCYVGVSGLAMEYLLTLGLSKDPSSAATLMIYSQIVWALVLDSILFRITAGALEVMGAGIIIGSLCVVTLCQERQGSSESPSERERPMGPNDLSRRMNLGAFHCE</sequence>
<evidence type="ECO:0000256" key="3">
    <source>
        <dbReference type="ARBA" id="ARBA00022989"/>
    </source>
</evidence>
<evidence type="ECO:0000256" key="1">
    <source>
        <dbReference type="ARBA" id="ARBA00004141"/>
    </source>
</evidence>
<keyword evidence="4 5" id="KW-0472">Membrane</keyword>
<evidence type="ECO:0000313" key="8">
    <source>
        <dbReference type="Proteomes" id="UP001586593"/>
    </source>
</evidence>
<organism evidence="7 8">
    <name type="scientific">Phialemonium thermophilum</name>
    <dbReference type="NCBI Taxonomy" id="223376"/>
    <lineage>
        <taxon>Eukaryota</taxon>
        <taxon>Fungi</taxon>
        <taxon>Dikarya</taxon>
        <taxon>Ascomycota</taxon>
        <taxon>Pezizomycotina</taxon>
        <taxon>Sordariomycetes</taxon>
        <taxon>Sordariomycetidae</taxon>
        <taxon>Cephalothecales</taxon>
        <taxon>Cephalothecaceae</taxon>
        <taxon>Phialemonium</taxon>
    </lineage>
</organism>
<dbReference type="InterPro" id="IPR037185">
    <property type="entry name" value="EmrE-like"/>
</dbReference>
<name>A0ABR3VKM6_9PEZI</name>
<gene>
    <name evidence="7" type="ORF">VTK73DRAFT_3124</name>
</gene>
<dbReference type="PANTHER" id="PTHR22911">
    <property type="entry name" value="ACYL-MALONYL CONDENSING ENZYME-RELATED"/>
    <property type="match status" value="1"/>
</dbReference>
<reference evidence="7 8" key="1">
    <citation type="journal article" date="2024" name="Commun. Biol.">
        <title>Comparative genomic analysis of thermophilic fungi reveals convergent evolutionary adaptations and gene losses.</title>
        <authorList>
            <person name="Steindorff A.S."/>
            <person name="Aguilar-Pontes M.V."/>
            <person name="Robinson A.J."/>
            <person name="Andreopoulos B."/>
            <person name="LaButti K."/>
            <person name="Kuo A."/>
            <person name="Mondo S."/>
            <person name="Riley R."/>
            <person name="Otillar R."/>
            <person name="Haridas S."/>
            <person name="Lipzen A."/>
            <person name="Grimwood J."/>
            <person name="Schmutz J."/>
            <person name="Clum A."/>
            <person name="Reid I.D."/>
            <person name="Moisan M.C."/>
            <person name="Butler G."/>
            <person name="Nguyen T.T.M."/>
            <person name="Dewar K."/>
            <person name="Conant G."/>
            <person name="Drula E."/>
            <person name="Henrissat B."/>
            <person name="Hansel C."/>
            <person name="Singer S."/>
            <person name="Hutchinson M.I."/>
            <person name="de Vries R.P."/>
            <person name="Natvig D.O."/>
            <person name="Powell A.J."/>
            <person name="Tsang A."/>
            <person name="Grigoriev I.V."/>
        </authorList>
    </citation>
    <scope>NUCLEOTIDE SEQUENCE [LARGE SCALE GENOMIC DNA]</scope>
    <source>
        <strain evidence="7 8">ATCC 24622</strain>
    </source>
</reference>
<comment type="caution">
    <text evidence="7">The sequence shown here is derived from an EMBL/GenBank/DDBJ whole genome shotgun (WGS) entry which is preliminary data.</text>
</comment>
<feature type="transmembrane region" description="Helical" evidence="5">
    <location>
        <begin position="217"/>
        <end position="243"/>
    </location>
</feature>
<feature type="transmembrane region" description="Helical" evidence="5">
    <location>
        <begin position="280"/>
        <end position="299"/>
    </location>
</feature>
<dbReference type="Proteomes" id="UP001586593">
    <property type="component" value="Unassembled WGS sequence"/>
</dbReference>
<feature type="transmembrane region" description="Helical" evidence="5">
    <location>
        <begin position="305"/>
        <end position="324"/>
    </location>
</feature>
<evidence type="ECO:0000256" key="4">
    <source>
        <dbReference type="ARBA" id="ARBA00023136"/>
    </source>
</evidence>
<keyword evidence="3 5" id="KW-1133">Transmembrane helix</keyword>
<dbReference type="PANTHER" id="PTHR22911:SF6">
    <property type="entry name" value="SOLUTE CARRIER FAMILY 35 MEMBER G1"/>
    <property type="match status" value="1"/>
</dbReference>
<feature type="domain" description="EamA" evidence="6">
    <location>
        <begin position="54"/>
        <end position="167"/>
    </location>
</feature>
<feature type="transmembrane region" description="Helical" evidence="5">
    <location>
        <begin position="186"/>
        <end position="205"/>
    </location>
</feature>
<feature type="domain" description="EamA" evidence="6">
    <location>
        <begin position="189"/>
        <end position="322"/>
    </location>
</feature>
<evidence type="ECO:0000256" key="5">
    <source>
        <dbReference type="SAM" id="Phobius"/>
    </source>
</evidence>
<feature type="transmembrane region" description="Helical" evidence="5">
    <location>
        <begin position="142"/>
        <end position="166"/>
    </location>
</feature>
<dbReference type="EMBL" id="JAZHXJ010001951">
    <property type="protein sequence ID" value="KAL1842444.1"/>
    <property type="molecule type" value="Genomic_DNA"/>
</dbReference>
<dbReference type="InterPro" id="IPR000620">
    <property type="entry name" value="EamA_dom"/>
</dbReference>